<dbReference type="EMBL" id="JBEDUW010000003">
    <property type="protein sequence ID" value="KAK9937965.1"/>
    <property type="molecule type" value="Genomic_DNA"/>
</dbReference>
<evidence type="ECO:0000313" key="2">
    <source>
        <dbReference type="Proteomes" id="UP001457282"/>
    </source>
</evidence>
<organism evidence="1 2">
    <name type="scientific">Rubus argutus</name>
    <name type="common">Southern blackberry</name>
    <dbReference type="NCBI Taxonomy" id="59490"/>
    <lineage>
        <taxon>Eukaryota</taxon>
        <taxon>Viridiplantae</taxon>
        <taxon>Streptophyta</taxon>
        <taxon>Embryophyta</taxon>
        <taxon>Tracheophyta</taxon>
        <taxon>Spermatophyta</taxon>
        <taxon>Magnoliopsida</taxon>
        <taxon>eudicotyledons</taxon>
        <taxon>Gunneridae</taxon>
        <taxon>Pentapetalae</taxon>
        <taxon>rosids</taxon>
        <taxon>fabids</taxon>
        <taxon>Rosales</taxon>
        <taxon>Rosaceae</taxon>
        <taxon>Rosoideae</taxon>
        <taxon>Rosoideae incertae sedis</taxon>
        <taxon>Rubus</taxon>
    </lineage>
</organism>
<dbReference type="AlphaFoldDB" id="A0AAW1XPZ2"/>
<accession>A0AAW1XPZ2</accession>
<proteinExistence type="predicted"/>
<gene>
    <name evidence="1" type="ORF">M0R45_014728</name>
</gene>
<keyword evidence="2" id="KW-1185">Reference proteome</keyword>
<sequence>MMRKTSSSCLLLPSSDCSSRRGMPCLPSTLIVMSNNYSAFFILNPQTQTIHHTQLGKLVRDGGPPPLKPRVTNLEDALKVFDEMLQRRPLPSAVLFQSDLDSSFQIEALFSSHLFE</sequence>
<name>A0AAW1XPZ2_RUBAR</name>
<protein>
    <submittedName>
        <fullName evidence="1">Uncharacterized protein</fullName>
    </submittedName>
</protein>
<evidence type="ECO:0000313" key="1">
    <source>
        <dbReference type="EMBL" id="KAK9937965.1"/>
    </source>
</evidence>
<reference evidence="1 2" key="1">
    <citation type="journal article" date="2023" name="G3 (Bethesda)">
        <title>A chromosome-length genome assembly and annotation of blackberry (Rubus argutus, cv. 'Hillquist').</title>
        <authorList>
            <person name="Bruna T."/>
            <person name="Aryal R."/>
            <person name="Dudchenko O."/>
            <person name="Sargent D.J."/>
            <person name="Mead D."/>
            <person name="Buti M."/>
            <person name="Cavallini A."/>
            <person name="Hytonen T."/>
            <person name="Andres J."/>
            <person name="Pham M."/>
            <person name="Weisz D."/>
            <person name="Mascagni F."/>
            <person name="Usai G."/>
            <person name="Natali L."/>
            <person name="Bassil N."/>
            <person name="Fernandez G.E."/>
            <person name="Lomsadze A."/>
            <person name="Armour M."/>
            <person name="Olukolu B."/>
            <person name="Poorten T."/>
            <person name="Britton C."/>
            <person name="Davik J."/>
            <person name="Ashrafi H."/>
            <person name="Aiden E.L."/>
            <person name="Borodovsky M."/>
            <person name="Worthington M."/>
        </authorList>
    </citation>
    <scope>NUCLEOTIDE SEQUENCE [LARGE SCALE GENOMIC DNA]</scope>
    <source>
        <tissue evidence="1">Leaf</tissue>
    </source>
</reference>
<dbReference type="Proteomes" id="UP001457282">
    <property type="component" value="Unassembled WGS sequence"/>
</dbReference>
<comment type="caution">
    <text evidence="1">The sequence shown here is derived from an EMBL/GenBank/DDBJ whole genome shotgun (WGS) entry which is preliminary data.</text>
</comment>